<dbReference type="PANTHER" id="PTHR30532:SF25">
    <property type="entry name" value="IRON(III) DICITRATE-BINDING PERIPLASMIC PROTEIN"/>
    <property type="match status" value="1"/>
</dbReference>
<evidence type="ECO:0000256" key="2">
    <source>
        <dbReference type="ARBA" id="ARBA00008814"/>
    </source>
</evidence>
<sequence length="266" mass="27882">MGETTVPVAPKRVVVIDSPHLDALVALGIAPVGATVSAANDGFPGYLRDRLGGTTSVGSTTTPNVEQIAALRPDLIIGSTVRHEKMYAQLSGIAPTVFSVETGTNWKEQANITADAVNRTAEMTTRLAELDARAAAVGRQVGASGTTLSIVRFRANGFRLYGPETFSGSVIAAMGFSLPQKTWGEYSMIETSLENFAEIDGDTVFYTQGANAAATTAAVTGRWGALPAVAAHRAFAVEDETWMVGIGVLGAGRIIDDVQRLVTPRA</sequence>
<dbReference type="AlphaFoldDB" id="A0A5C5S203"/>
<dbReference type="Proteomes" id="UP000319375">
    <property type="component" value="Unassembled WGS sequence"/>
</dbReference>
<protein>
    <submittedName>
        <fullName evidence="6">Iron-siderophore ABC transporter substrate-binding protein</fullName>
    </submittedName>
</protein>
<feature type="domain" description="Fe/B12 periplasmic-binding" evidence="5">
    <location>
        <begin position="12"/>
        <end position="266"/>
    </location>
</feature>
<gene>
    <name evidence="6" type="ORF">FK530_10780</name>
</gene>
<comment type="subcellular location">
    <subcellularLocation>
        <location evidence="1">Cell envelope</location>
    </subcellularLocation>
</comment>
<evidence type="ECO:0000256" key="3">
    <source>
        <dbReference type="ARBA" id="ARBA00022448"/>
    </source>
</evidence>
<accession>A0A5C5S203</accession>
<dbReference type="PROSITE" id="PS50983">
    <property type="entry name" value="FE_B12_PBP"/>
    <property type="match status" value="1"/>
</dbReference>
<dbReference type="InterPro" id="IPR051313">
    <property type="entry name" value="Bact_iron-sidero_bind"/>
</dbReference>
<dbReference type="InterPro" id="IPR002491">
    <property type="entry name" value="ABC_transptr_periplasmic_BD"/>
</dbReference>
<dbReference type="CDD" id="cd01146">
    <property type="entry name" value="FhuD"/>
    <property type="match status" value="1"/>
</dbReference>
<dbReference type="GO" id="GO:0030288">
    <property type="term" value="C:outer membrane-bounded periplasmic space"/>
    <property type="evidence" value="ECO:0007669"/>
    <property type="project" value="TreeGrafter"/>
</dbReference>
<proteinExistence type="inferred from homology"/>
<evidence type="ECO:0000313" key="6">
    <source>
        <dbReference type="EMBL" id="TWS28932.1"/>
    </source>
</evidence>
<dbReference type="EMBL" id="VIGX01000005">
    <property type="protein sequence ID" value="TWS28932.1"/>
    <property type="molecule type" value="Genomic_DNA"/>
</dbReference>
<dbReference type="OrthoDB" id="9793175at2"/>
<dbReference type="GO" id="GO:1901678">
    <property type="term" value="P:iron coordination entity transport"/>
    <property type="evidence" value="ECO:0007669"/>
    <property type="project" value="UniProtKB-ARBA"/>
</dbReference>
<comment type="caution">
    <text evidence="6">The sequence shown here is derived from an EMBL/GenBank/DDBJ whole genome shotgun (WGS) entry which is preliminary data.</text>
</comment>
<evidence type="ECO:0000256" key="4">
    <source>
        <dbReference type="ARBA" id="ARBA00022729"/>
    </source>
</evidence>
<dbReference type="Pfam" id="PF01497">
    <property type="entry name" value="Peripla_BP_2"/>
    <property type="match status" value="1"/>
</dbReference>
<dbReference type="PANTHER" id="PTHR30532">
    <property type="entry name" value="IRON III DICITRATE-BINDING PERIPLASMIC PROTEIN"/>
    <property type="match status" value="1"/>
</dbReference>
<name>A0A5C5S203_9ACTN</name>
<evidence type="ECO:0000313" key="7">
    <source>
        <dbReference type="Proteomes" id="UP000319375"/>
    </source>
</evidence>
<organism evidence="6 7">
    <name type="scientific">Tsukamurella conjunctivitidis</name>
    <dbReference type="NCBI Taxonomy" id="2592068"/>
    <lineage>
        <taxon>Bacteria</taxon>
        <taxon>Bacillati</taxon>
        <taxon>Actinomycetota</taxon>
        <taxon>Actinomycetes</taxon>
        <taxon>Mycobacteriales</taxon>
        <taxon>Tsukamurellaceae</taxon>
        <taxon>Tsukamurella</taxon>
    </lineage>
</organism>
<dbReference type="SUPFAM" id="SSF53807">
    <property type="entry name" value="Helical backbone' metal receptor"/>
    <property type="match status" value="1"/>
</dbReference>
<evidence type="ECO:0000259" key="5">
    <source>
        <dbReference type="PROSITE" id="PS50983"/>
    </source>
</evidence>
<keyword evidence="7" id="KW-1185">Reference proteome</keyword>
<dbReference type="Gene3D" id="3.40.50.1980">
    <property type="entry name" value="Nitrogenase molybdenum iron protein domain"/>
    <property type="match status" value="2"/>
</dbReference>
<comment type="similarity">
    <text evidence="2">Belongs to the bacterial solute-binding protein 8 family.</text>
</comment>
<keyword evidence="4" id="KW-0732">Signal</keyword>
<reference evidence="6 7" key="1">
    <citation type="submission" date="2019-06" db="EMBL/GenBank/DDBJ databases">
        <title>Tsukamurella conjunctivitidis sp. nov., Tsukamurella assacharolytica sp. nov. and Tsukamurella sputae sp. nov. isolated from patients with conjunctivitis, bacteraemia (lymphoma) and respiratory infection (sputum) in Hong Kong.</title>
        <authorList>
            <person name="Teng J.L.L."/>
            <person name="Lee H.H."/>
            <person name="Fong J.Y.H."/>
            <person name="Fok K.M.N."/>
            <person name="Lau S.K.P."/>
            <person name="Woo P.C.Y."/>
        </authorList>
    </citation>
    <scope>NUCLEOTIDE SEQUENCE [LARGE SCALE GENOMIC DNA]</scope>
    <source>
        <strain evidence="6 7">HKU72</strain>
    </source>
</reference>
<keyword evidence="3" id="KW-0813">Transport</keyword>
<evidence type="ECO:0000256" key="1">
    <source>
        <dbReference type="ARBA" id="ARBA00004196"/>
    </source>
</evidence>